<proteinExistence type="inferred from homology"/>
<dbReference type="GO" id="GO:0051603">
    <property type="term" value="P:proteolysis involved in protein catabolic process"/>
    <property type="evidence" value="ECO:0007669"/>
    <property type="project" value="TreeGrafter"/>
</dbReference>
<evidence type="ECO:0000256" key="5">
    <source>
        <dbReference type="ARBA" id="ARBA00022833"/>
    </source>
</evidence>
<dbReference type="InParanoid" id="A0A3N4KPX6"/>
<dbReference type="GO" id="GO:0005739">
    <property type="term" value="C:mitochondrion"/>
    <property type="evidence" value="ECO:0007669"/>
    <property type="project" value="TreeGrafter"/>
</dbReference>
<feature type="domain" description="Peptidase M16 N-terminal" evidence="7">
    <location>
        <begin position="44"/>
        <end position="180"/>
    </location>
</feature>
<dbReference type="GO" id="GO:0004222">
    <property type="term" value="F:metalloendopeptidase activity"/>
    <property type="evidence" value="ECO:0007669"/>
    <property type="project" value="TreeGrafter"/>
</dbReference>
<evidence type="ECO:0000313" key="11">
    <source>
        <dbReference type="EMBL" id="RPB12567.1"/>
    </source>
</evidence>
<dbReference type="InterPro" id="IPR007863">
    <property type="entry name" value="Peptidase_M16_C"/>
</dbReference>
<organism evidence="11 12">
    <name type="scientific">Morchella conica CCBAS932</name>
    <dbReference type="NCBI Taxonomy" id="1392247"/>
    <lineage>
        <taxon>Eukaryota</taxon>
        <taxon>Fungi</taxon>
        <taxon>Dikarya</taxon>
        <taxon>Ascomycota</taxon>
        <taxon>Pezizomycotina</taxon>
        <taxon>Pezizomycetes</taxon>
        <taxon>Pezizales</taxon>
        <taxon>Morchellaceae</taxon>
        <taxon>Morchella</taxon>
    </lineage>
</organism>
<dbReference type="FunFam" id="3.30.830.10:FF:000003">
    <property type="entry name" value="Insulin-degrading enzyme"/>
    <property type="match status" value="1"/>
</dbReference>
<dbReference type="InterPro" id="IPR032632">
    <property type="entry name" value="Peptidase_M16_M"/>
</dbReference>
<dbReference type="Pfam" id="PF05193">
    <property type="entry name" value="Peptidase_M16_C"/>
    <property type="match status" value="1"/>
</dbReference>
<sequence>MKPDMKEISVQTGVATVIANKLEQPDLDNRSYRVIQLPNKLEALIVHDPDTDKASAALDVHVGNFSDSEDLPGQAHAVEHLLFMGTEKYPKENEYSQYLAENSGHSNAYTASTSTNYYFEVGHEHFYGALDRFAQFFIAPLFLAETLDRELRAVDSENKKNLQNDTWRLHQLGKSLSNPKHPYCHFSTGNLETLKEQPTKKGINVRDEFLKFHDKYYSSNVMKLVVLGREDLDTLEKWVVELFEGVKNKNLPDPKFEGQPFTEEQMLTQYFAKPVMDTRSLDITFPYLDEEKLFRTQPSRYAAHLIGHEGPGSILAYLKKKGWANGLSAGPTSVCNDAAFFYISIRLTEEGLDQYEEVAKLVFQYIHLIRSTPPQEWIMKELQAVAAIDFKFQQKSPASKFTSRLSDVMQKPLPREWLLSGTSLIREFDPAIIKKSLEFLRPDSFRLSIVCRDCPKGKWEAKEKWYGTEYKVEKIPQKFLSEIQDIFKKKVDDLEKELHLPHKNEFIPTNFDVQKKETKEPSKIPALIKHTDLSRVWYKKDDTFWVPKANIFCTLRNPIAYASPGSAVKAKLYCELVKDALNEYAYDAEIAGLEYSLAAHSLGLDIEISGYNDKMSVLLEKLLTKMRSLEISPSRFNVIKERTLRGYRNWDFAQPYYQVGEYARYLHAQQMWLNDEHLEELETVTMEEVQSFYPLILKQLHIESLVHGNLYKEDALRLTAMVETILKPRPLPLAQFGIRRSLLMPPGGKFIYPRKLKDEKNVNSCIEYSLYIGEHTDRKLRALTVLFSQLTEEPAFDLLRTKEQLGYVVFSGARINTATIVYRVLIQSERSAPYLESRIENFLKSYKTTLDKMTEKELKGHINSVIVKRTEKMKNLNQESSRLWTYIGSEYFDFLQVDIEVDVIRNLTKADVVEFYNTYIDFSSPRRSKISVHMHAAATPPPPIPIPTSDQKATLALSLSQFISSQGGVSVDAVHVAKALESTDLTKAESIIGSVTTFLSKELKLADEKVKVIIDQGSALLVPMLSKLSGSLPNEKFDGDQGQIIEDVYGFKAGLEMTKGARPVRPLVEFEESSVKL</sequence>
<dbReference type="InterPro" id="IPR011765">
    <property type="entry name" value="Pept_M16_N"/>
</dbReference>
<comment type="similarity">
    <text evidence="1">Belongs to the peptidase M16 family.</text>
</comment>
<dbReference type="SUPFAM" id="SSF63411">
    <property type="entry name" value="LuxS/MPP-like metallohydrolase"/>
    <property type="match status" value="4"/>
</dbReference>
<evidence type="ECO:0000256" key="4">
    <source>
        <dbReference type="ARBA" id="ARBA00022801"/>
    </source>
</evidence>
<keyword evidence="5" id="KW-0862">Zinc</keyword>
<dbReference type="GO" id="GO:0043171">
    <property type="term" value="P:peptide catabolic process"/>
    <property type="evidence" value="ECO:0007669"/>
    <property type="project" value="TreeGrafter"/>
</dbReference>
<feature type="domain" description="Peptidase M16 C-terminal" evidence="8">
    <location>
        <begin position="206"/>
        <end position="383"/>
    </location>
</feature>
<feature type="domain" description="Peptidase M16 middle/third" evidence="9">
    <location>
        <begin position="390"/>
        <end position="680"/>
    </location>
</feature>
<keyword evidence="4 11" id="KW-0378">Hydrolase</keyword>
<dbReference type="OrthoDB" id="952271at2759"/>
<dbReference type="GO" id="GO:0005829">
    <property type="term" value="C:cytosol"/>
    <property type="evidence" value="ECO:0007669"/>
    <property type="project" value="TreeGrafter"/>
</dbReference>
<dbReference type="Pfam" id="PF22456">
    <property type="entry name" value="PqqF-like_C_4"/>
    <property type="match status" value="1"/>
</dbReference>
<evidence type="ECO:0000259" key="7">
    <source>
        <dbReference type="Pfam" id="PF00675"/>
    </source>
</evidence>
<dbReference type="STRING" id="1392247.A0A3N4KPX6"/>
<dbReference type="EMBL" id="ML119128">
    <property type="protein sequence ID" value="RPB12567.1"/>
    <property type="molecule type" value="Genomic_DNA"/>
</dbReference>
<keyword evidence="2" id="KW-0645">Protease</keyword>
<evidence type="ECO:0000313" key="12">
    <source>
        <dbReference type="Proteomes" id="UP000277580"/>
    </source>
</evidence>
<dbReference type="FunFam" id="3.30.830.10:FF:000005">
    <property type="entry name" value="nardilysin isoform X1"/>
    <property type="match status" value="1"/>
</dbReference>
<dbReference type="InterPro" id="IPR054734">
    <property type="entry name" value="PqqF-like_C_4"/>
</dbReference>
<reference evidence="11 12" key="1">
    <citation type="journal article" date="2018" name="Nat. Ecol. Evol.">
        <title>Pezizomycetes genomes reveal the molecular basis of ectomycorrhizal truffle lifestyle.</title>
        <authorList>
            <person name="Murat C."/>
            <person name="Payen T."/>
            <person name="Noel B."/>
            <person name="Kuo A."/>
            <person name="Morin E."/>
            <person name="Chen J."/>
            <person name="Kohler A."/>
            <person name="Krizsan K."/>
            <person name="Balestrini R."/>
            <person name="Da Silva C."/>
            <person name="Montanini B."/>
            <person name="Hainaut M."/>
            <person name="Levati E."/>
            <person name="Barry K.W."/>
            <person name="Belfiori B."/>
            <person name="Cichocki N."/>
            <person name="Clum A."/>
            <person name="Dockter R.B."/>
            <person name="Fauchery L."/>
            <person name="Guy J."/>
            <person name="Iotti M."/>
            <person name="Le Tacon F."/>
            <person name="Lindquist E.A."/>
            <person name="Lipzen A."/>
            <person name="Malagnac F."/>
            <person name="Mello A."/>
            <person name="Molinier V."/>
            <person name="Miyauchi S."/>
            <person name="Poulain J."/>
            <person name="Riccioni C."/>
            <person name="Rubini A."/>
            <person name="Sitrit Y."/>
            <person name="Splivallo R."/>
            <person name="Traeger S."/>
            <person name="Wang M."/>
            <person name="Zifcakova L."/>
            <person name="Wipf D."/>
            <person name="Zambonelli A."/>
            <person name="Paolocci F."/>
            <person name="Nowrousian M."/>
            <person name="Ottonello S."/>
            <person name="Baldrian P."/>
            <person name="Spatafora J.W."/>
            <person name="Henrissat B."/>
            <person name="Nagy L.G."/>
            <person name="Aury J.M."/>
            <person name="Wincker P."/>
            <person name="Grigoriev I.V."/>
            <person name="Bonfante P."/>
            <person name="Martin F.M."/>
        </authorList>
    </citation>
    <scope>NUCLEOTIDE SEQUENCE [LARGE SCALE GENOMIC DNA]</scope>
    <source>
        <strain evidence="11 12">CCBAS932</strain>
    </source>
</reference>
<dbReference type="FunFam" id="3.30.830.10:FF:000004">
    <property type="entry name" value="Putative insulin-degrading enzyme"/>
    <property type="match status" value="1"/>
</dbReference>
<dbReference type="Pfam" id="PF16187">
    <property type="entry name" value="Peptidase_M16_M"/>
    <property type="match status" value="1"/>
</dbReference>
<keyword evidence="3" id="KW-0479">Metal-binding</keyword>
<evidence type="ECO:0000259" key="10">
    <source>
        <dbReference type="Pfam" id="PF22456"/>
    </source>
</evidence>
<dbReference type="Pfam" id="PF00675">
    <property type="entry name" value="Peptidase_M16"/>
    <property type="match status" value="1"/>
</dbReference>
<dbReference type="InterPro" id="IPR050626">
    <property type="entry name" value="Peptidase_M16"/>
</dbReference>
<accession>A0A3N4KPX6</accession>
<evidence type="ECO:0000256" key="1">
    <source>
        <dbReference type="ARBA" id="ARBA00007261"/>
    </source>
</evidence>
<dbReference type="Proteomes" id="UP000277580">
    <property type="component" value="Unassembled WGS sequence"/>
</dbReference>
<dbReference type="AlphaFoldDB" id="A0A3N4KPX6"/>
<keyword evidence="12" id="KW-1185">Reference proteome</keyword>
<name>A0A3N4KPX6_9PEZI</name>
<dbReference type="PANTHER" id="PTHR43690">
    <property type="entry name" value="NARDILYSIN"/>
    <property type="match status" value="1"/>
</dbReference>
<evidence type="ECO:0000256" key="2">
    <source>
        <dbReference type="ARBA" id="ARBA00022670"/>
    </source>
</evidence>
<evidence type="ECO:0000256" key="3">
    <source>
        <dbReference type="ARBA" id="ARBA00022723"/>
    </source>
</evidence>
<dbReference type="GO" id="GO:0046872">
    <property type="term" value="F:metal ion binding"/>
    <property type="evidence" value="ECO:0007669"/>
    <property type="project" value="UniProtKB-KW"/>
</dbReference>
<evidence type="ECO:0000259" key="8">
    <source>
        <dbReference type="Pfam" id="PF05193"/>
    </source>
</evidence>
<keyword evidence="6" id="KW-0482">Metalloprotease</keyword>
<dbReference type="PANTHER" id="PTHR43690:SF18">
    <property type="entry name" value="INSULIN-DEGRADING ENZYME-RELATED"/>
    <property type="match status" value="1"/>
</dbReference>
<feature type="domain" description="Coenzyme PQQ synthesis protein F-like C-terminal lobe" evidence="10">
    <location>
        <begin position="786"/>
        <end position="884"/>
    </location>
</feature>
<gene>
    <name evidence="11" type="ORF">P167DRAFT_574249</name>
</gene>
<dbReference type="FunCoup" id="A0A3N4KPX6">
    <property type="interactions" value="1003"/>
</dbReference>
<evidence type="ECO:0000259" key="9">
    <source>
        <dbReference type="Pfam" id="PF16187"/>
    </source>
</evidence>
<evidence type="ECO:0000256" key="6">
    <source>
        <dbReference type="ARBA" id="ARBA00023049"/>
    </source>
</evidence>
<dbReference type="Gene3D" id="3.30.830.10">
    <property type="entry name" value="Metalloenzyme, LuxS/M16 peptidase-like"/>
    <property type="match status" value="4"/>
</dbReference>
<protein>
    <submittedName>
        <fullName evidence="11">LuxS/MPP-like metallohydrolase</fullName>
    </submittedName>
</protein>
<dbReference type="InterPro" id="IPR011249">
    <property type="entry name" value="Metalloenz_LuxS/M16"/>
</dbReference>